<keyword evidence="10 15" id="KW-0798">TonB box</keyword>
<evidence type="ECO:0000259" key="18">
    <source>
        <dbReference type="Pfam" id="PF07715"/>
    </source>
</evidence>
<dbReference type="InterPro" id="IPR010105">
    <property type="entry name" value="TonB_sidphr_rcpt"/>
</dbReference>
<dbReference type="AlphaFoldDB" id="A0AAW6VJB7"/>
<dbReference type="InterPro" id="IPR036942">
    <property type="entry name" value="Beta-barrel_TonB_sf"/>
</dbReference>
<dbReference type="GO" id="GO:0038023">
    <property type="term" value="F:signaling receptor activity"/>
    <property type="evidence" value="ECO:0007669"/>
    <property type="project" value="InterPro"/>
</dbReference>
<evidence type="ECO:0000313" key="19">
    <source>
        <dbReference type="EMBL" id="MDK2041998.1"/>
    </source>
</evidence>
<keyword evidence="5" id="KW-0410">Iron transport</keyword>
<dbReference type="GO" id="GO:0015891">
    <property type="term" value="P:siderophore transport"/>
    <property type="evidence" value="ECO:0007669"/>
    <property type="project" value="InterPro"/>
</dbReference>
<evidence type="ECO:0000256" key="2">
    <source>
        <dbReference type="ARBA" id="ARBA00009810"/>
    </source>
</evidence>
<dbReference type="EMBL" id="JAQTJK010000012">
    <property type="protein sequence ID" value="MDK2041998.1"/>
    <property type="molecule type" value="Genomic_DNA"/>
</dbReference>
<dbReference type="PANTHER" id="PTHR32552:SF74">
    <property type="entry name" value="HYDROXAMATE SIDEROPHORE RECEPTOR FHUE"/>
    <property type="match status" value="1"/>
</dbReference>
<keyword evidence="13 14" id="KW-0998">Cell outer membrane</keyword>
<keyword evidence="4 14" id="KW-1134">Transmembrane beta strand</keyword>
<evidence type="ECO:0000256" key="4">
    <source>
        <dbReference type="ARBA" id="ARBA00022452"/>
    </source>
</evidence>
<dbReference type="InterPro" id="IPR000531">
    <property type="entry name" value="Beta-barrel_TonB"/>
</dbReference>
<dbReference type="PROSITE" id="PS52016">
    <property type="entry name" value="TONB_DEPENDENT_REC_3"/>
    <property type="match status" value="1"/>
</dbReference>
<dbReference type="PANTHER" id="PTHR32552">
    <property type="entry name" value="FERRICHROME IRON RECEPTOR-RELATED"/>
    <property type="match status" value="1"/>
</dbReference>
<keyword evidence="9" id="KW-0406">Ion transport</keyword>
<dbReference type="InterPro" id="IPR012910">
    <property type="entry name" value="Plug_dom"/>
</dbReference>
<evidence type="ECO:0000256" key="12">
    <source>
        <dbReference type="ARBA" id="ARBA00023170"/>
    </source>
</evidence>
<reference evidence="19" key="2">
    <citation type="submission" date="2023-02" db="EMBL/GenBank/DDBJ databases">
        <authorList>
            <person name="Concha-Toloza M."/>
            <person name="Lopez-Cantillo M."/>
            <person name="Molina-Mora J."/>
            <person name="Collado L."/>
        </authorList>
    </citation>
    <scope>NUCLEOTIDE SEQUENCE</scope>
    <source>
        <strain evidence="19">FR1p153A2</strain>
    </source>
</reference>
<comment type="caution">
    <text evidence="19">The sequence shown here is derived from an EMBL/GenBank/DDBJ whole genome shotgun (WGS) entry which is preliminary data.</text>
</comment>
<comment type="subcellular location">
    <subcellularLocation>
        <location evidence="1 14">Cell outer membrane</location>
        <topology evidence="1 14">Multi-pass membrane protein</topology>
    </subcellularLocation>
</comment>
<dbReference type="CDD" id="cd01347">
    <property type="entry name" value="ligand_gated_channel"/>
    <property type="match status" value="1"/>
</dbReference>
<dbReference type="GO" id="GO:0015344">
    <property type="term" value="F:siderophore uptake transmembrane transporter activity"/>
    <property type="evidence" value="ECO:0007669"/>
    <property type="project" value="TreeGrafter"/>
</dbReference>
<keyword evidence="3 14" id="KW-0813">Transport</keyword>
<evidence type="ECO:0000256" key="1">
    <source>
        <dbReference type="ARBA" id="ARBA00004571"/>
    </source>
</evidence>
<dbReference type="InterPro" id="IPR039426">
    <property type="entry name" value="TonB-dep_rcpt-like"/>
</dbReference>
<evidence type="ECO:0000256" key="9">
    <source>
        <dbReference type="ARBA" id="ARBA00023065"/>
    </source>
</evidence>
<evidence type="ECO:0000256" key="10">
    <source>
        <dbReference type="ARBA" id="ARBA00023077"/>
    </source>
</evidence>
<dbReference type="InterPro" id="IPR010917">
    <property type="entry name" value="TonB_rcpt_CS"/>
</dbReference>
<keyword evidence="8" id="KW-0408">Iron</keyword>
<feature type="chain" id="PRO_5043879888" evidence="16">
    <location>
        <begin position="28"/>
        <end position="709"/>
    </location>
</feature>
<evidence type="ECO:0000256" key="6">
    <source>
        <dbReference type="ARBA" id="ARBA00022692"/>
    </source>
</evidence>
<dbReference type="Gene3D" id="2.170.130.10">
    <property type="entry name" value="TonB-dependent receptor, plug domain"/>
    <property type="match status" value="1"/>
</dbReference>
<feature type="domain" description="TonB-dependent receptor-like beta-barrel" evidence="17">
    <location>
        <begin position="260"/>
        <end position="678"/>
    </location>
</feature>
<keyword evidence="6 14" id="KW-0812">Transmembrane</keyword>
<dbReference type="Pfam" id="PF00593">
    <property type="entry name" value="TonB_dep_Rec_b-barrel"/>
    <property type="match status" value="1"/>
</dbReference>
<dbReference type="Proteomes" id="UP001237501">
    <property type="component" value="Unassembled WGS sequence"/>
</dbReference>
<evidence type="ECO:0000256" key="3">
    <source>
        <dbReference type="ARBA" id="ARBA00022448"/>
    </source>
</evidence>
<keyword evidence="7 16" id="KW-0732">Signal</keyword>
<feature type="signal peptide" evidence="16">
    <location>
        <begin position="1"/>
        <end position="27"/>
    </location>
</feature>
<evidence type="ECO:0000259" key="17">
    <source>
        <dbReference type="Pfam" id="PF00593"/>
    </source>
</evidence>
<gene>
    <name evidence="19" type="ORF">PT517_09455</name>
</gene>
<reference evidence="19" key="1">
    <citation type="journal article" date="2023" name="Antibiotics">
        <title>Genomic Characterization of Antibiotic-Resistant Campylobacterales Isolated from Chilean Poultry Meat.</title>
        <authorList>
            <person name="Concha-Toloza M."/>
            <person name="Lopez-Cantillo M."/>
            <person name="Molina-Mora J.A."/>
            <person name="Collado L."/>
        </authorList>
    </citation>
    <scope>NUCLEOTIDE SEQUENCE</scope>
    <source>
        <strain evidence="19">FR1p153A2</strain>
    </source>
</reference>
<organism evidence="19 20">
    <name type="scientific">Aliarcobacter butzleri</name>
    <dbReference type="NCBI Taxonomy" id="28197"/>
    <lineage>
        <taxon>Bacteria</taxon>
        <taxon>Pseudomonadati</taxon>
        <taxon>Campylobacterota</taxon>
        <taxon>Epsilonproteobacteria</taxon>
        <taxon>Campylobacterales</taxon>
        <taxon>Arcobacteraceae</taxon>
        <taxon>Aliarcobacter</taxon>
    </lineage>
</organism>
<dbReference type="InterPro" id="IPR037066">
    <property type="entry name" value="Plug_dom_sf"/>
</dbReference>
<evidence type="ECO:0000256" key="16">
    <source>
        <dbReference type="SAM" id="SignalP"/>
    </source>
</evidence>
<dbReference type="Gene3D" id="2.40.170.20">
    <property type="entry name" value="TonB-dependent receptor, beta-barrel domain"/>
    <property type="match status" value="1"/>
</dbReference>
<keyword evidence="12 19" id="KW-0675">Receptor</keyword>
<evidence type="ECO:0000256" key="11">
    <source>
        <dbReference type="ARBA" id="ARBA00023136"/>
    </source>
</evidence>
<feature type="domain" description="TonB-dependent receptor plug" evidence="18">
    <location>
        <begin position="66"/>
        <end position="161"/>
    </location>
</feature>
<proteinExistence type="inferred from homology"/>
<dbReference type="SUPFAM" id="SSF56935">
    <property type="entry name" value="Porins"/>
    <property type="match status" value="1"/>
</dbReference>
<dbReference type="RefSeq" id="WP_152060562.1">
    <property type="nucleotide sequence ID" value="NZ_CABVSN010000049.1"/>
</dbReference>
<dbReference type="GO" id="GO:0009279">
    <property type="term" value="C:cell outer membrane"/>
    <property type="evidence" value="ECO:0007669"/>
    <property type="project" value="UniProtKB-SubCell"/>
</dbReference>
<evidence type="ECO:0000256" key="8">
    <source>
        <dbReference type="ARBA" id="ARBA00023004"/>
    </source>
</evidence>
<protein>
    <submittedName>
        <fullName evidence="19">TonB-dependent siderophore receptor</fullName>
    </submittedName>
</protein>
<sequence length="709" mass="79490">MKTHKIKVIPLSLYVILALGTSLYAQGTTVLEEIQVSDKALHDITENTGSYTTGNMKTATKLDLSIRETPQSVVVITKQQMEDFNYTSFEDIINNTAGLNPSSFGTETVYMTARGFEIDYYQIDGIPTSRYVPAIDLSMYDRVEVVKGANGLMTGAGNPAASINLVRKHANSKEFTGNITLQGGSWDAYRGDIDVSTPLNDDGSVRARLVTSYGEKDLFKNFYSKDSKTLYGVVDADISDNTRVSIGASYLKQDSKGSTWGGLPAFFSDGTVTNFNRKDSFVPKWAYVDKEEKSAFLNLEHYFDNEIKIQANYSYYNTSSKNHQAYMNITNLNRTTGLGATMSSWKGRSEDVDNTVDLYASIPFELANRNHELITGIMYQNRNTDNFSNELITSTKIDITNNSLYSWNANIDEPSYESEKRSGETTNEQKAAYVVGRFSLLDDLTLITGGRITNYESDDKFNNHKYEQKDIFIPYAGLVYNIDEHHSIYTSYTDIFQPQDNKDKSGKRLDPKEGNNYEAGVKGEYFDKKLNASLTLFRIEEDNVAQRDPSGAFIPGTSDVASIATEGVTSKGIEIDINGEIIDNWNVGLGYSHFNLKDADNNAINTNNTRTQIMLSSTYKIGQLTFGGSVDFQGKTYENFTHTTGNKRIQQDAFTIVNAMARYEFTKSLSAQLNVNNIFDKEYYANFPYGNQYVYGDPRNATVTLKYKF</sequence>
<keyword evidence="11 14" id="KW-0472">Membrane</keyword>
<evidence type="ECO:0000313" key="20">
    <source>
        <dbReference type="Proteomes" id="UP001237501"/>
    </source>
</evidence>
<comment type="similarity">
    <text evidence="2 14 15">Belongs to the TonB-dependent receptor family.</text>
</comment>
<evidence type="ECO:0000256" key="5">
    <source>
        <dbReference type="ARBA" id="ARBA00022496"/>
    </source>
</evidence>
<evidence type="ECO:0000256" key="13">
    <source>
        <dbReference type="ARBA" id="ARBA00023237"/>
    </source>
</evidence>
<accession>A0AAW6VJB7</accession>
<evidence type="ECO:0000256" key="15">
    <source>
        <dbReference type="RuleBase" id="RU003357"/>
    </source>
</evidence>
<dbReference type="PROSITE" id="PS01156">
    <property type="entry name" value="TONB_DEPENDENT_REC_2"/>
    <property type="match status" value="1"/>
</dbReference>
<name>A0AAW6VJB7_9BACT</name>
<evidence type="ECO:0000256" key="14">
    <source>
        <dbReference type="PROSITE-ProRule" id="PRU01360"/>
    </source>
</evidence>
<dbReference type="NCBIfam" id="TIGR01783">
    <property type="entry name" value="TonB-siderophor"/>
    <property type="match status" value="1"/>
</dbReference>
<dbReference type="Pfam" id="PF07715">
    <property type="entry name" value="Plug"/>
    <property type="match status" value="1"/>
</dbReference>
<dbReference type="FunFam" id="2.170.130.10:FF:000010">
    <property type="entry name" value="Ferripyoverdine receptor"/>
    <property type="match status" value="1"/>
</dbReference>
<evidence type="ECO:0000256" key="7">
    <source>
        <dbReference type="ARBA" id="ARBA00022729"/>
    </source>
</evidence>